<proteinExistence type="predicted"/>
<protein>
    <submittedName>
        <fullName evidence="1">Cellulose-beta-cellobiosidase</fullName>
    </submittedName>
</protein>
<sequence>MAVREEQVKPIKIGFNDLSVEIKFTSTTFGGVRIKGFINIHHREMMKFARTMHRLELSYLWGESPSGQDRALLDDFEYEDIFNLRGLFEMDEEPLYDREPYFEDLQLFGYISIAHRERIRFRRRVHRMGLDRLWGETPVGRMWASSFGITYDDT</sequence>
<evidence type="ECO:0000313" key="1">
    <source>
        <dbReference type="EMBL" id="KMQ81818.1"/>
    </source>
</evidence>
<dbReference type="EMBL" id="LBMM01031306">
    <property type="protein sequence ID" value="KMQ81818.1"/>
    <property type="molecule type" value="Genomic_DNA"/>
</dbReference>
<dbReference type="PaxDb" id="67767-A0A0J7JU64"/>
<reference evidence="1 2" key="1">
    <citation type="submission" date="2015-04" db="EMBL/GenBank/DDBJ databases">
        <title>Lasius niger genome sequencing.</title>
        <authorList>
            <person name="Konorov E.A."/>
            <person name="Nikitin M.A."/>
            <person name="Kirill M.V."/>
            <person name="Chang P."/>
        </authorList>
    </citation>
    <scope>NUCLEOTIDE SEQUENCE [LARGE SCALE GENOMIC DNA]</scope>
    <source>
        <tissue evidence="1">Whole</tissue>
    </source>
</reference>
<accession>A0A0J7JU64</accession>
<name>A0A0J7JU64_LASNI</name>
<gene>
    <name evidence="1" type="ORF">RF55_25111</name>
</gene>
<evidence type="ECO:0000313" key="2">
    <source>
        <dbReference type="Proteomes" id="UP000036403"/>
    </source>
</evidence>
<dbReference type="Proteomes" id="UP000036403">
    <property type="component" value="Unassembled WGS sequence"/>
</dbReference>
<organism evidence="1 2">
    <name type="scientific">Lasius niger</name>
    <name type="common">Black garden ant</name>
    <dbReference type="NCBI Taxonomy" id="67767"/>
    <lineage>
        <taxon>Eukaryota</taxon>
        <taxon>Metazoa</taxon>
        <taxon>Ecdysozoa</taxon>
        <taxon>Arthropoda</taxon>
        <taxon>Hexapoda</taxon>
        <taxon>Insecta</taxon>
        <taxon>Pterygota</taxon>
        <taxon>Neoptera</taxon>
        <taxon>Endopterygota</taxon>
        <taxon>Hymenoptera</taxon>
        <taxon>Apocrita</taxon>
        <taxon>Aculeata</taxon>
        <taxon>Formicoidea</taxon>
        <taxon>Formicidae</taxon>
        <taxon>Formicinae</taxon>
        <taxon>Lasius</taxon>
        <taxon>Lasius</taxon>
    </lineage>
</organism>
<keyword evidence="2" id="KW-1185">Reference proteome</keyword>
<dbReference type="AlphaFoldDB" id="A0A0J7JU64"/>
<feature type="non-terminal residue" evidence="1">
    <location>
        <position position="154"/>
    </location>
</feature>
<comment type="caution">
    <text evidence="1">The sequence shown here is derived from an EMBL/GenBank/DDBJ whole genome shotgun (WGS) entry which is preliminary data.</text>
</comment>